<keyword evidence="4 10" id="KW-0812">Transmembrane</keyword>
<dbReference type="GO" id="GO:0005549">
    <property type="term" value="F:odorant binding"/>
    <property type="evidence" value="ECO:0007669"/>
    <property type="project" value="InterPro"/>
</dbReference>
<dbReference type="Proteomes" id="UP000694920">
    <property type="component" value="Unplaced"/>
</dbReference>
<keyword evidence="6 10" id="KW-1133">Transmembrane helix</keyword>
<sequence length="802" mass="92171">MNDNNDIPKIVFKWNKLFLSIGGNWPLEPAYFRFSIWMSFFTLNISLLYVDLYEVFGNLEQMLLNLSDSVIQSLILAKLLLFRFSEPLARLITDAQEDITAGEFGSLEEKKCFLEYYQRGKIFYQITMSCVVFAVHVYFFKGLETYLFSVWNNETTTSFVLPYRTKLFFNLTSPNTYIILYILEYPMVYIIACQGATICLLVTLIFHVCGQLAIVSYKIQHLRGNLPEHENRIIKSLIEKHVKYVRMARSLDDTFQFVLLLEVAGTTVILGLTCYNIIANSGDLADISTLCCFALYASSMILLLYGYCFVGECLIHESTKIHEACAQCTWYSMPLIYQKALIMCMLCAQRPLQLTAAKFYVFSLDSFSNVIKTSIAYVSMLRTVQFVCTVATGYSTVYHVVNWTHKTIAFTMHGQDDFDRAANIMTWNHWLLAMLGFWPEKPRDIWFWINFGYFAYHMTMEYVDLFLFIGNLEHVIMNLTENMAFSQIFIRMLMMRVYNRQLGELIMEMRKDFQAHNYRSVDEQKIFLSYNSKSKTFMKLLMAFVALTASSYYLKPILGNLGNDPIESESTNSTLTFELPYRFYLLYNVNDTHTYMITYLSHLPFVFVSGFGQSAADCLMVTLVFHVCGQLSVLTLRISSINSDPSQCSQNIKDVVVTHQRLLRMGQTIDKAFSAILLGHLVGATSLVCVLGYQILTNFAHGQNADLATFLTFAFLVLLVLYAHCTVGESLVQESTRVYEAWYDCNWYNMPTENARLIILCMSRSQKPLCLTSGKFGIFCLSTLTDVLKTAMAYLSVLRSFL</sequence>
<feature type="transmembrane region" description="Helical" evidence="10">
    <location>
        <begin position="605"/>
        <end position="628"/>
    </location>
</feature>
<dbReference type="KEGG" id="ccin:107273633"/>
<feature type="transmembrane region" description="Helical" evidence="10">
    <location>
        <begin position="537"/>
        <end position="554"/>
    </location>
</feature>
<dbReference type="Pfam" id="PF02949">
    <property type="entry name" value="7tm_6"/>
    <property type="match status" value="2"/>
</dbReference>
<feature type="transmembrane region" description="Helical" evidence="10">
    <location>
        <begin position="122"/>
        <end position="140"/>
    </location>
</feature>
<accession>A0AAJ7CCZ9</accession>
<dbReference type="GO" id="GO:0004984">
    <property type="term" value="F:olfactory receptor activity"/>
    <property type="evidence" value="ECO:0007669"/>
    <property type="project" value="InterPro"/>
</dbReference>
<evidence type="ECO:0000256" key="9">
    <source>
        <dbReference type="ARBA" id="ARBA00023224"/>
    </source>
</evidence>
<keyword evidence="2" id="KW-1003">Cell membrane</keyword>
<evidence type="ECO:0000313" key="12">
    <source>
        <dbReference type="RefSeq" id="XP_015607511.1"/>
    </source>
</evidence>
<evidence type="ECO:0000256" key="2">
    <source>
        <dbReference type="ARBA" id="ARBA00022475"/>
    </source>
</evidence>
<evidence type="ECO:0000256" key="3">
    <source>
        <dbReference type="ARBA" id="ARBA00022606"/>
    </source>
</evidence>
<organism evidence="11 12">
    <name type="scientific">Cephus cinctus</name>
    <name type="common">Wheat stem sawfly</name>
    <dbReference type="NCBI Taxonomy" id="211228"/>
    <lineage>
        <taxon>Eukaryota</taxon>
        <taxon>Metazoa</taxon>
        <taxon>Ecdysozoa</taxon>
        <taxon>Arthropoda</taxon>
        <taxon>Hexapoda</taxon>
        <taxon>Insecta</taxon>
        <taxon>Pterygota</taxon>
        <taxon>Neoptera</taxon>
        <taxon>Endopterygota</taxon>
        <taxon>Hymenoptera</taxon>
        <taxon>Cephoidea</taxon>
        <taxon>Cephidae</taxon>
        <taxon>Cephus</taxon>
    </lineage>
</organism>
<feature type="transmembrane region" description="Helical" evidence="10">
    <location>
        <begin position="672"/>
        <end position="695"/>
    </location>
</feature>
<dbReference type="GO" id="GO:0007165">
    <property type="term" value="P:signal transduction"/>
    <property type="evidence" value="ECO:0007669"/>
    <property type="project" value="UniProtKB-KW"/>
</dbReference>
<reference evidence="12" key="1">
    <citation type="submission" date="2025-08" db="UniProtKB">
        <authorList>
            <consortium name="RefSeq"/>
        </authorList>
    </citation>
    <scope>IDENTIFICATION</scope>
</reference>
<comment type="subcellular location">
    <subcellularLocation>
        <location evidence="1">Cell membrane</location>
        <topology evidence="1">Multi-pass membrane protein</topology>
    </subcellularLocation>
</comment>
<dbReference type="InterPro" id="IPR004117">
    <property type="entry name" value="7tm6_olfct_rcpt"/>
</dbReference>
<keyword evidence="3" id="KW-0716">Sensory transduction</keyword>
<keyword evidence="7 10" id="KW-0472">Membrane</keyword>
<keyword evidence="9" id="KW-0807">Transducer</keyword>
<evidence type="ECO:0000256" key="4">
    <source>
        <dbReference type="ARBA" id="ARBA00022692"/>
    </source>
</evidence>
<evidence type="ECO:0000256" key="8">
    <source>
        <dbReference type="ARBA" id="ARBA00023170"/>
    </source>
</evidence>
<keyword evidence="11" id="KW-1185">Reference proteome</keyword>
<feature type="transmembrane region" description="Helical" evidence="10">
    <location>
        <begin position="30"/>
        <end position="50"/>
    </location>
</feature>
<evidence type="ECO:0000256" key="6">
    <source>
        <dbReference type="ARBA" id="ARBA00022989"/>
    </source>
</evidence>
<dbReference type="PANTHER" id="PTHR21137:SF35">
    <property type="entry name" value="ODORANT RECEPTOR 19A-RELATED"/>
    <property type="match status" value="1"/>
</dbReference>
<feature type="transmembrane region" description="Helical" evidence="10">
    <location>
        <begin position="189"/>
        <end position="215"/>
    </location>
</feature>
<dbReference type="AlphaFoldDB" id="A0AAJ7CCZ9"/>
<dbReference type="PANTHER" id="PTHR21137">
    <property type="entry name" value="ODORANT RECEPTOR"/>
    <property type="match status" value="1"/>
</dbReference>
<evidence type="ECO:0000256" key="1">
    <source>
        <dbReference type="ARBA" id="ARBA00004651"/>
    </source>
</evidence>
<name>A0AAJ7CCZ9_CEPCN</name>
<protein>
    <submittedName>
        <fullName evidence="12">Uncharacterized protein LOC107273633</fullName>
    </submittedName>
</protein>
<evidence type="ECO:0000256" key="10">
    <source>
        <dbReference type="SAM" id="Phobius"/>
    </source>
</evidence>
<dbReference type="GeneID" id="107273633"/>
<evidence type="ECO:0000256" key="5">
    <source>
        <dbReference type="ARBA" id="ARBA00022725"/>
    </source>
</evidence>
<keyword evidence="5" id="KW-0552">Olfaction</keyword>
<evidence type="ECO:0000256" key="7">
    <source>
        <dbReference type="ARBA" id="ARBA00023136"/>
    </source>
</evidence>
<evidence type="ECO:0000313" key="11">
    <source>
        <dbReference type="Proteomes" id="UP000694920"/>
    </source>
</evidence>
<dbReference type="RefSeq" id="XP_015607511.1">
    <property type="nucleotide sequence ID" value="XM_015752025.2"/>
</dbReference>
<feature type="transmembrane region" description="Helical" evidence="10">
    <location>
        <begin position="707"/>
        <end position="727"/>
    </location>
</feature>
<feature type="transmembrane region" description="Helical" evidence="10">
    <location>
        <begin position="284"/>
        <end position="310"/>
    </location>
</feature>
<dbReference type="GO" id="GO:0005886">
    <property type="term" value="C:plasma membrane"/>
    <property type="evidence" value="ECO:0007669"/>
    <property type="project" value="UniProtKB-SubCell"/>
</dbReference>
<gene>
    <name evidence="12" type="primary">LOC107273633</name>
</gene>
<feature type="transmembrane region" description="Helical" evidence="10">
    <location>
        <begin position="257"/>
        <end position="278"/>
    </location>
</feature>
<keyword evidence="8" id="KW-0675">Receptor</keyword>
<proteinExistence type="predicted"/>